<evidence type="ECO:0000259" key="4">
    <source>
        <dbReference type="Pfam" id="PF04586"/>
    </source>
</evidence>
<reference evidence="5 6" key="1">
    <citation type="submission" date="2020-08" db="EMBL/GenBank/DDBJ databases">
        <authorList>
            <person name="Xu S."/>
            <person name="Li A."/>
        </authorList>
    </citation>
    <scope>NUCLEOTIDE SEQUENCE [LARGE SCALE GENOMIC DNA]</scope>
    <source>
        <strain evidence="5 6">119BY6-57</strain>
    </source>
</reference>
<comment type="caution">
    <text evidence="5">The sequence shown here is derived from an EMBL/GenBank/DDBJ whole genome shotgun (WGS) entry which is preliminary data.</text>
</comment>
<feature type="domain" description="Prohead serine protease" evidence="4">
    <location>
        <begin position="22"/>
        <end position="172"/>
    </location>
</feature>
<keyword evidence="6" id="KW-1185">Reference proteome</keyword>
<keyword evidence="1" id="KW-1188">Viral release from host cell</keyword>
<dbReference type="Pfam" id="PF04586">
    <property type="entry name" value="Peptidase_S78"/>
    <property type="match status" value="1"/>
</dbReference>
<evidence type="ECO:0000313" key="6">
    <source>
        <dbReference type="Proteomes" id="UP000523196"/>
    </source>
</evidence>
<gene>
    <name evidence="5" type="ORF">H4F98_07495</name>
</gene>
<accession>A0A7W3Y5F9</accession>
<dbReference type="RefSeq" id="WP_182686360.1">
    <property type="nucleotide sequence ID" value="NZ_JACHTF010000006.1"/>
</dbReference>
<dbReference type="AlphaFoldDB" id="A0A7W3Y5F9"/>
<dbReference type="GO" id="GO:0006508">
    <property type="term" value="P:proteolysis"/>
    <property type="evidence" value="ECO:0007669"/>
    <property type="project" value="UniProtKB-KW"/>
</dbReference>
<evidence type="ECO:0000256" key="1">
    <source>
        <dbReference type="ARBA" id="ARBA00022612"/>
    </source>
</evidence>
<name>A0A7W3Y5F9_9GAMM</name>
<dbReference type="Proteomes" id="UP000523196">
    <property type="component" value="Unassembled WGS sequence"/>
</dbReference>
<evidence type="ECO:0000256" key="2">
    <source>
        <dbReference type="ARBA" id="ARBA00022670"/>
    </source>
</evidence>
<keyword evidence="2 5" id="KW-0645">Protease</keyword>
<proteinExistence type="predicted"/>
<dbReference type="SUPFAM" id="SSF50789">
    <property type="entry name" value="Herpes virus serine proteinase, assemblin"/>
    <property type="match status" value="1"/>
</dbReference>
<dbReference type="NCBIfam" id="TIGR01543">
    <property type="entry name" value="proheadase_HK97"/>
    <property type="match status" value="1"/>
</dbReference>
<evidence type="ECO:0000256" key="3">
    <source>
        <dbReference type="ARBA" id="ARBA00022801"/>
    </source>
</evidence>
<keyword evidence="3" id="KW-0378">Hydrolase</keyword>
<dbReference type="GO" id="GO:0008233">
    <property type="term" value="F:peptidase activity"/>
    <property type="evidence" value="ECO:0007669"/>
    <property type="project" value="UniProtKB-KW"/>
</dbReference>
<protein>
    <submittedName>
        <fullName evidence="5">HK97 family phage prohead protease</fullName>
    </submittedName>
</protein>
<dbReference type="EMBL" id="JACHTF010000006">
    <property type="protein sequence ID" value="MBB1060418.1"/>
    <property type="molecule type" value="Genomic_DNA"/>
</dbReference>
<sequence length="230" mass="25109">MNTRHIERKDGAPKLKHLALPFEVKSVDAEGRFSGYLAVFGNRDAYGDTIRKGAFKATLKDHAAKGRKVVILWQHRWDMPLGVFDVLKEDDTGLYVEGQLLVADVRQAAEAHALMKAGAITGMSIGFETVGYKVDKDGNRELTEIRLWEGSIVTFPANEEARIDAVKSALEAGNLPTVPEFEKFLREAGFSKTQAVAIANGGLVKLLRSESGNTEAKNPVSSALAILRSN</sequence>
<dbReference type="InterPro" id="IPR054613">
    <property type="entry name" value="Peptidase_S78_dom"/>
</dbReference>
<organism evidence="5 6">
    <name type="scientific">Marilutibacter spongiae</name>
    <dbReference type="NCBI Taxonomy" id="2025720"/>
    <lineage>
        <taxon>Bacteria</taxon>
        <taxon>Pseudomonadati</taxon>
        <taxon>Pseudomonadota</taxon>
        <taxon>Gammaproteobacteria</taxon>
        <taxon>Lysobacterales</taxon>
        <taxon>Lysobacteraceae</taxon>
        <taxon>Marilutibacter</taxon>
    </lineage>
</organism>
<evidence type="ECO:0000313" key="5">
    <source>
        <dbReference type="EMBL" id="MBB1060418.1"/>
    </source>
</evidence>
<dbReference type="InterPro" id="IPR006433">
    <property type="entry name" value="Prohead_protease"/>
</dbReference>